<accession>J4HZW6</accession>
<dbReference type="GO" id="GO:0006508">
    <property type="term" value="P:proteolysis"/>
    <property type="evidence" value="ECO:0007669"/>
    <property type="project" value="UniProtKB-KW"/>
</dbReference>
<dbReference type="MEROPS" id="A01.019"/>
<dbReference type="InterPro" id="IPR034164">
    <property type="entry name" value="Pepsin-like_dom"/>
</dbReference>
<name>J4HZW6_9APHY</name>
<sequence>MLRTFASSIILGIISASLSSATITTLSLDPIQGRTGAYMHGAPGAGRLRAMLMKGHTTTIPATNLAYVQYTASIGVGSPPTYYSLVIDTGSSNTFVGSGKQYVRTSTSIPTGQEVAVSYGSGSFSGNEYLDQVTISPGLVISNQSIGDALENSGFKGVDGIIGFGPTNLTLGTLYLDTNATIPTVMDNSYSQALIATEVLGVRFAPASTDSDKNGAITLGGVDTNYYIGEITYTSVTTTAPSNSYWGVDVTGATYGNTTIIPGSYAGIVDTGTTRKCFLIQVTDIYADIGRLTVIYIANDWYSTYENSIPGAYYDLNNTGLIVIPESSAENLQPFNLEIGNATFTLSPKAQLLPKSQNEAWGGDSGLQYGYIGPIGTPSGSGLDFILGQKFMEQFYAVFDTTNNRVGFAYTDHTY</sequence>
<dbReference type="OrthoDB" id="660550at2759"/>
<keyword evidence="9" id="KW-1185">Reference proteome</keyword>
<proteinExistence type="inferred from homology"/>
<dbReference type="GeneID" id="24099668"/>
<dbReference type="PANTHER" id="PTHR47966:SF51">
    <property type="entry name" value="BETA-SITE APP-CLEAVING ENZYME, ISOFORM A-RELATED"/>
    <property type="match status" value="1"/>
</dbReference>
<evidence type="ECO:0000256" key="5">
    <source>
        <dbReference type="SAM" id="SignalP"/>
    </source>
</evidence>
<dbReference type="Pfam" id="PF00026">
    <property type="entry name" value="Asp"/>
    <property type="match status" value="1"/>
</dbReference>
<dbReference type="EMBL" id="HE797167">
    <property type="protein sequence ID" value="CCM04757.1"/>
    <property type="molecule type" value="Genomic_DNA"/>
</dbReference>
<dbReference type="InParanoid" id="J4HZW6"/>
<dbReference type="STRING" id="599839.J4HZW6"/>
<evidence type="ECO:0000256" key="1">
    <source>
        <dbReference type="ARBA" id="ARBA00007447"/>
    </source>
</evidence>
<keyword evidence="4" id="KW-0645">Protease</keyword>
<evidence type="ECO:0000256" key="2">
    <source>
        <dbReference type="ARBA" id="ARBA00022750"/>
    </source>
</evidence>
<dbReference type="HOGENOM" id="CLU_038846_0_0_1"/>
<dbReference type="Proteomes" id="UP000006352">
    <property type="component" value="Unassembled WGS sequence"/>
</dbReference>
<dbReference type="CDD" id="cd05471">
    <property type="entry name" value="pepsin_like"/>
    <property type="match status" value="1"/>
</dbReference>
<dbReference type="PROSITE" id="PS00141">
    <property type="entry name" value="ASP_PROTEASE"/>
    <property type="match status" value="1"/>
</dbReference>
<dbReference type="RefSeq" id="XP_012184040.1">
    <property type="nucleotide sequence ID" value="XM_012328650.1"/>
</dbReference>
<dbReference type="PROSITE" id="PS51767">
    <property type="entry name" value="PEPTIDASE_A1"/>
    <property type="match status" value="1"/>
</dbReference>
<dbReference type="InterPro" id="IPR001461">
    <property type="entry name" value="Aspartic_peptidase_A1"/>
</dbReference>
<evidence type="ECO:0000313" key="9">
    <source>
        <dbReference type="Proteomes" id="UP000006352"/>
    </source>
</evidence>
<reference evidence="8 9" key="1">
    <citation type="journal article" date="2012" name="Appl. Environ. Microbiol.">
        <title>Short-read sequencing for genomic analysis of the brown rot fungus Fibroporia radiculosa.</title>
        <authorList>
            <person name="Tang J.D."/>
            <person name="Perkins A.D."/>
            <person name="Sonstegard T.S."/>
            <person name="Schroeder S.G."/>
            <person name="Burgess S.C."/>
            <person name="Diehl S.V."/>
        </authorList>
    </citation>
    <scope>NUCLEOTIDE SEQUENCE [LARGE SCALE GENOMIC DNA]</scope>
    <source>
        <strain evidence="8 9">TFFH 294</strain>
    </source>
</reference>
<dbReference type="SUPFAM" id="SSF50630">
    <property type="entry name" value="Acid proteases"/>
    <property type="match status" value="1"/>
</dbReference>
<evidence type="ECO:0000256" key="4">
    <source>
        <dbReference type="RuleBase" id="RU000454"/>
    </source>
</evidence>
<evidence type="ECO:0000256" key="3">
    <source>
        <dbReference type="PIRSR" id="PIRSR601461-1"/>
    </source>
</evidence>
<dbReference type="InterPro" id="IPR001969">
    <property type="entry name" value="Aspartic_peptidase_AS"/>
</dbReference>
<feature type="active site" evidence="3">
    <location>
        <position position="88"/>
    </location>
</feature>
<comment type="similarity">
    <text evidence="1 4">Belongs to the peptidase A1 family.</text>
</comment>
<evidence type="ECO:0000259" key="7">
    <source>
        <dbReference type="PROSITE" id="PS51767"/>
    </source>
</evidence>
<dbReference type="PANTHER" id="PTHR47966">
    <property type="entry name" value="BETA-SITE APP-CLEAVING ENZYME, ISOFORM A-RELATED"/>
    <property type="match status" value="1"/>
</dbReference>
<dbReference type="PRINTS" id="PR00792">
    <property type="entry name" value="PEPSIN"/>
</dbReference>
<gene>
    <name evidence="8" type="ORF">FIBRA_06947</name>
</gene>
<keyword evidence="2 4" id="KW-0064">Aspartyl protease</keyword>
<feature type="chain" id="PRO_5003779380" description="Peptidase A1 domain-containing protein" evidence="5">
    <location>
        <begin position="22"/>
        <end position="415"/>
    </location>
</feature>
<dbReference type="InterPro" id="IPR021109">
    <property type="entry name" value="Peptidase_aspartic_dom_sf"/>
</dbReference>
<evidence type="ECO:0000313" key="8">
    <source>
        <dbReference type="EMBL" id="CCM04757.1"/>
    </source>
</evidence>
<feature type="active site" evidence="3">
    <location>
        <position position="288"/>
    </location>
</feature>
<keyword evidence="5" id="KW-0732">Signal</keyword>
<feature type="domain" description="NTF2" evidence="6">
    <location>
        <begin position="387"/>
        <end position="415"/>
    </location>
</feature>
<evidence type="ECO:0008006" key="10">
    <source>
        <dbReference type="Google" id="ProtNLM"/>
    </source>
</evidence>
<dbReference type="GO" id="GO:0004190">
    <property type="term" value="F:aspartic-type endopeptidase activity"/>
    <property type="evidence" value="ECO:0007669"/>
    <property type="project" value="UniProtKB-KW"/>
</dbReference>
<dbReference type="InterPro" id="IPR018222">
    <property type="entry name" value="Nuclear_transport_factor_2_euk"/>
</dbReference>
<dbReference type="Gene3D" id="2.40.70.10">
    <property type="entry name" value="Acid Proteases"/>
    <property type="match status" value="2"/>
</dbReference>
<dbReference type="AlphaFoldDB" id="J4HZW6"/>
<feature type="signal peptide" evidence="5">
    <location>
        <begin position="1"/>
        <end position="21"/>
    </location>
</feature>
<keyword evidence="4" id="KW-0378">Hydrolase</keyword>
<organism evidence="8 9">
    <name type="scientific">Fibroporia radiculosa</name>
    <dbReference type="NCBI Taxonomy" id="599839"/>
    <lineage>
        <taxon>Eukaryota</taxon>
        <taxon>Fungi</taxon>
        <taxon>Dikarya</taxon>
        <taxon>Basidiomycota</taxon>
        <taxon>Agaricomycotina</taxon>
        <taxon>Agaricomycetes</taxon>
        <taxon>Polyporales</taxon>
        <taxon>Fibroporiaceae</taxon>
        <taxon>Fibroporia</taxon>
    </lineage>
</organism>
<dbReference type="PROSITE" id="PS50177">
    <property type="entry name" value="NTF2_DOMAIN"/>
    <property type="match status" value="1"/>
</dbReference>
<dbReference type="InterPro" id="IPR033121">
    <property type="entry name" value="PEPTIDASE_A1"/>
</dbReference>
<evidence type="ECO:0000259" key="6">
    <source>
        <dbReference type="PROSITE" id="PS50177"/>
    </source>
</evidence>
<feature type="domain" description="Peptidase A1" evidence="7">
    <location>
        <begin position="70"/>
        <end position="409"/>
    </location>
</feature>
<protein>
    <recommendedName>
        <fullName evidence="10">Peptidase A1 domain-containing protein</fullName>
    </recommendedName>
</protein>